<evidence type="ECO:0000313" key="3">
    <source>
        <dbReference type="Proteomes" id="UP000677054"/>
    </source>
</evidence>
<protein>
    <submittedName>
        <fullName evidence="2">Uncharacterized protein</fullName>
    </submittedName>
</protein>
<feature type="compositionally biased region" description="Low complexity" evidence="1">
    <location>
        <begin position="163"/>
        <end position="184"/>
    </location>
</feature>
<dbReference type="EMBL" id="LR911158">
    <property type="protein sequence ID" value="CAD7254681.1"/>
    <property type="molecule type" value="Genomic_DNA"/>
</dbReference>
<feature type="compositionally biased region" description="Basic and acidic residues" evidence="1">
    <location>
        <begin position="206"/>
        <end position="215"/>
    </location>
</feature>
<feature type="compositionally biased region" description="Pro residues" evidence="1">
    <location>
        <begin position="119"/>
        <end position="146"/>
    </location>
</feature>
<feature type="compositionally biased region" description="Low complexity" evidence="1">
    <location>
        <begin position="99"/>
        <end position="118"/>
    </location>
</feature>
<dbReference type="AlphaFoldDB" id="A0A7R9FU52"/>
<gene>
    <name evidence="2" type="ORF">DSTB1V02_LOCUS14427</name>
</gene>
<dbReference type="Proteomes" id="UP000677054">
    <property type="component" value="Unassembled WGS sequence"/>
</dbReference>
<evidence type="ECO:0000256" key="1">
    <source>
        <dbReference type="SAM" id="MobiDB-lite"/>
    </source>
</evidence>
<feature type="region of interest" description="Disordered" evidence="1">
    <location>
        <begin position="86"/>
        <end position="226"/>
    </location>
</feature>
<dbReference type="EMBL" id="CAJPEV010011640">
    <property type="protein sequence ID" value="CAG0906292.1"/>
    <property type="molecule type" value="Genomic_DNA"/>
</dbReference>
<reference evidence="2" key="1">
    <citation type="submission" date="2020-11" db="EMBL/GenBank/DDBJ databases">
        <authorList>
            <person name="Tran Van P."/>
        </authorList>
    </citation>
    <scope>NUCLEOTIDE SEQUENCE</scope>
</reference>
<name>A0A7R9FU52_9CRUS</name>
<keyword evidence="3" id="KW-1185">Reference proteome</keyword>
<accession>A0A7R9FU52</accession>
<evidence type="ECO:0000313" key="2">
    <source>
        <dbReference type="EMBL" id="CAD7254681.1"/>
    </source>
</evidence>
<sequence length="226" mass="23343">MYPMAPVPMFFPHPHGAPAAPASAPTTPPTPMFSPHLTEGSVFSYDHQGSSYEELHAPMINGGVVSTASSISSEYIRQELRAIVGARTGNSQSRGGTGTMSTPTTPTSQHPSLNGPPSVEGPPPPPPPSAPQPPPPPPPTSLPPTHSPAFNALELERILELNSASGSTGDSGSTSSWGTGVPTSISDPPPLPQTASQAQPQPSPRMDTELIRGSEGKSLLQQLLSE</sequence>
<proteinExistence type="predicted"/>
<organism evidence="2">
    <name type="scientific">Darwinula stevensoni</name>
    <dbReference type="NCBI Taxonomy" id="69355"/>
    <lineage>
        <taxon>Eukaryota</taxon>
        <taxon>Metazoa</taxon>
        <taxon>Ecdysozoa</taxon>
        <taxon>Arthropoda</taxon>
        <taxon>Crustacea</taxon>
        <taxon>Oligostraca</taxon>
        <taxon>Ostracoda</taxon>
        <taxon>Podocopa</taxon>
        <taxon>Podocopida</taxon>
        <taxon>Darwinulocopina</taxon>
        <taxon>Darwinuloidea</taxon>
        <taxon>Darwinulidae</taxon>
        <taxon>Darwinula</taxon>
    </lineage>
</organism>